<keyword evidence="2" id="KW-0808">Transferase</keyword>
<evidence type="ECO:0000313" key="3">
    <source>
        <dbReference type="Proteomes" id="UP000516148"/>
    </source>
</evidence>
<dbReference type="Gene3D" id="3.40.630.30">
    <property type="match status" value="1"/>
</dbReference>
<dbReference type="Proteomes" id="UP000516148">
    <property type="component" value="Chromosome"/>
</dbReference>
<dbReference type="Pfam" id="PF00583">
    <property type="entry name" value="Acetyltransf_1"/>
    <property type="match status" value="1"/>
</dbReference>
<proteinExistence type="predicted"/>
<reference evidence="2 3" key="1">
    <citation type="submission" date="2020-09" db="EMBL/GenBank/DDBJ databases">
        <title>Sphingomonas sp., a new species isolated from pork steak.</title>
        <authorList>
            <person name="Heidler von Heilborn D."/>
        </authorList>
    </citation>
    <scope>NUCLEOTIDE SEQUENCE [LARGE SCALE GENOMIC DNA]</scope>
    <source>
        <strain evidence="3">S8-3T</strain>
    </source>
</reference>
<dbReference type="InterPro" id="IPR000182">
    <property type="entry name" value="GNAT_dom"/>
</dbReference>
<dbReference type="SUPFAM" id="SSF55729">
    <property type="entry name" value="Acyl-CoA N-acyltransferases (Nat)"/>
    <property type="match status" value="1"/>
</dbReference>
<accession>A0A7H0LEI4</accession>
<dbReference type="EMBL" id="CP061038">
    <property type="protein sequence ID" value="QNQ08087.1"/>
    <property type="molecule type" value="Genomic_DNA"/>
</dbReference>
<evidence type="ECO:0000313" key="2">
    <source>
        <dbReference type="EMBL" id="QNQ08087.1"/>
    </source>
</evidence>
<feature type="domain" description="N-acetyltransferase" evidence="1">
    <location>
        <begin position="13"/>
        <end position="171"/>
    </location>
</feature>
<dbReference type="AlphaFoldDB" id="A0A7H0LEI4"/>
<gene>
    <name evidence="2" type="ORF">H3Z74_15055</name>
</gene>
<organism evidence="2 3">
    <name type="scientific">Sphingomonas alpina</name>
    <dbReference type="NCBI Taxonomy" id="653931"/>
    <lineage>
        <taxon>Bacteria</taxon>
        <taxon>Pseudomonadati</taxon>
        <taxon>Pseudomonadota</taxon>
        <taxon>Alphaproteobacteria</taxon>
        <taxon>Sphingomonadales</taxon>
        <taxon>Sphingomonadaceae</taxon>
        <taxon>Sphingomonas</taxon>
    </lineage>
</organism>
<dbReference type="InterPro" id="IPR016181">
    <property type="entry name" value="Acyl_CoA_acyltransferase"/>
</dbReference>
<dbReference type="RefSeq" id="WP_187760417.1">
    <property type="nucleotide sequence ID" value="NZ_CP061038.1"/>
</dbReference>
<dbReference type="PROSITE" id="PS51186">
    <property type="entry name" value="GNAT"/>
    <property type="match status" value="1"/>
</dbReference>
<dbReference type="CDD" id="cd04301">
    <property type="entry name" value="NAT_SF"/>
    <property type="match status" value="1"/>
</dbReference>
<dbReference type="KEGG" id="spap:H3Z74_15055"/>
<sequence length="217" mass="24536">MTQGPSRGELRIARLSIAEGPAFDDFYEIFCEALPASERKTREQIAALVTRPDYRILIGEIDDQVMSFAVLFLSDRHPMALLEYLGTSAAARGRGLGAEMFRAVLDRIGSHSLVIEVDSDRQDSSDREMRRRRKQFYARLGARQVMGVEYRMPRIGADSPPELDLMIWPGEGRTQVTRGEVTAWIEAIYRGAYDRVVPDDELAKMVDAMPSHVDLTR</sequence>
<evidence type="ECO:0000259" key="1">
    <source>
        <dbReference type="PROSITE" id="PS51186"/>
    </source>
</evidence>
<dbReference type="GO" id="GO:0016747">
    <property type="term" value="F:acyltransferase activity, transferring groups other than amino-acyl groups"/>
    <property type="evidence" value="ECO:0007669"/>
    <property type="project" value="InterPro"/>
</dbReference>
<name>A0A7H0LEI4_9SPHN</name>
<protein>
    <submittedName>
        <fullName evidence="2">GNAT family N-acetyltransferase</fullName>
    </submittedName>
</protein>
<keyword evidence="3" id="KW-1185">Reference proteome</keyword>